<dbReference type="Gene3D" id="3.40.50.1820">
    <property type="entry name" value="alpha/beta hydrolase"/>
    <property type="match status" value="2"/>
</dbReference>
<sequence>MKILCLHPWGTSAVIFEKQISNICKLIGESHNYVFIDGPVVCGPAKGCFPGSAILYHHEINRPHQPPPFRFAVFICLVLSVSPDPEFNADIIDKYSRYYRLSDESGLEDKGENNNEEEEEEEEKTSKSKKGPRHRVMLLLPGQKRALANDMVGFLRQLSDNAADHGTARKLWAQRGGDKGFPRFYHPLVNRQRISIPSVHIIGRSDPLRRQSELQARLCSKSLTRVVEFHGGHGVPRTLSDLQSVAFKIERAMRMAQLR</sequence>
<gene>
    <name evidence="4" type="ORF">IFM46972_04594</name>
</gene>
<dbReference type="GO" id="GO:0005634">
    <property type="term" value="C:nucleus"/>
    <property type="evidence" value="ECO:0007669"/>
    <property type="project" value="TreeGrafter"/>
</dbReference>
<keyword evidence="1" id="KW-0378">Hydrolase</keyword>
<proteinExistence type="predicted"/>
<comment type="caution">
    <text evidence="4">The sequence shown here is derived from an EMBL/GenBank/DDBJ whole genome shotgun (WGS) entry which is preliminary data.</text>
</comment>
<feature type="domain" description="Serine hydrolase" evidence="3">
    <location>
        <begin position="58"/>
        <end position="243"/>
    </location>
</feature>
<dbReference type="InterPro" id="IPR050593">
    <property type="entry name" value="LovG"/>
</dbReference>
<reference evidence="4 5" key="1">
    <citation type="submission" date="2020-01" db="EMBL/GenBank/DDBJ databases">
        <title>Draft genome sequence of Aspergillus udagawae IFM 46972.</title>
        <authorList>
            <person name="Takahashi H."/>
            <person name="Yaguchi T."/>
        </authorList>
    </citation>
    <scope>NUCLEOTIDE SEQUENCE [LARGE SCALE GENOMIC DNA]</scope>
    <source>
        <strain evidence="4 5">IFM 46972</strain>
    </source>
</reference>
<feature type="domain" description="Serine hydrolase" evidence="3">
    <location>
        <begin position="1"/>
        <end position="43"/>
    </location>
</feature>
<dbReference type="Pfam" id="PF03959">
    <property type="entry name" value="FSH1"/>
    <property type="match status" value="2"/>
</dbReference>
<organism evidence="4 5">
    <name type="scientific">Aspergillus udagawae</name>
    <dbReference type="NCBI Taxonomy" id="91492"/>
    <lineage>
        <taxon>Eukaryota</taxon>
        <taxon>Fungi</taxon>
        <taxon>Dikarya</taxon>
        <taxon>Ascomycota</taxon>
        <taxon>Pezizomycotina</taxon>
        <taxon>Eurotiomycetes</taxon>
        <taxon>Eurotiomycetidae</taxon>
        <taxon>Eurotiales</taxon>
        <taxon>Aspergillaceae</taxon>
        <taxon>Aspergillus</taxon>
        <taxon>Aspergillus subgen. Fumigati</taxon>
    </lineage>
</organism>
<evidence type="ECO:0000313" key="5">
    <source>
        <dbReference type="Proteomes" id="UP000465221"/>
    </source>
</evidence>
<name>A0A8H3RRY3_9EURO</name>
<evidence type="ECO:0000259" key="3">
    <source>
        <dbReference type="Pfam" id="PF03959"/>
    </source>
</evidence>
<dbReference type="SUPFAM" id="SSF53474">
    <property type="entry name" value="alpha/beta-Hydrolases"/>
    <property type="match status" value="1"/>
</dbReference>
<evidence type="ECO:0000256" key="1">
    <source>
        <dbReference type="ARBA" id="ARBA00022801"/>
    </source>
</evidence>
<feature type="region of interest" description="Disordered" evidence="2">
    <location>
        <begin position="105"/>
        <end position="134"/>
    </location>
</feature>
<feature type="compositionally biased region" description="Acidic residues" evidence="2">
    <location>
        <begin position="114"/>
        <end position="123"/>
    </location>
</feature>
<evidence type="ECO:0000256" key="2">
    <source>
        <dbReference type="SAM" id="MobiDB-lite"/>
    </source>
</evidence>
<dbReference type="GO" id="GO:0005737">
    <property type="term" value="C:cytoplasm"/>
    <property type="evidence" value="ECO:0007669"/>
    <property type="project" value="TreeGrafter"/>
</dbReference>
<evidence type="ECO:0000313" key="4">
    <source>
        <dbReference type="EMBL" id="GFF35567.1"/>
    </source>
</evidence>
<dbReference type="AlphaFoldDB" id="A0A8H3RRY3"/>
<protein>
    <recommendedName>
        <fullName evidence="3">Serine hydrolase domain-containing protein</fullName>
    </recommendedName>
</protein>
<accession>A0A8H3RRY3</accession>
<dbReference type="Proteomes" id="UP000465221">
    <property type="component" value="Unassembled WGS sequence"/>
</dbReference>
<dbReference type="EMBL" id="BLKC01000026">
    <property type="protein sequence ID" value="GFF35567.1"/>
    <property type="molecule type" value="Genomic_DNA"/>
</dbReference>
<dbReference type="GO" id="GO:0016787">
    <property type="term" value="F:hydrolase activity"/>
    <property type="evidence" value="ECO:0007669"/>
    <property type="project" value="UniProtKB-KW"/>
</dbReference>
<dbReference type="InterPro" id="IPR029058">
    <property type="entry name" value="AB_hydrolase_fold"/>
</dbReference>
<dbReference type="GO" id="GO:0019748">
    <property type="term" value="P:secondary metabolic process"/>
    <property type="evidence" value="ECO:0007669"/>
    <property type="project" value="TreeGrafter"/>
</dbReference>
<dbReference type="PANTHER" id="PTHR48070:SF6">
    <property type="entry name" value="ESTERASE OVCA2"/>
    <property type="match status" value="1"/>
</dbReference>
<dbReference type="PANTHER" id="PTHR48070">
    <property type="entry name" value="ESTERASE OVCA2"/>
    <property type="match status" value="1"/>
</dbReference>
<dbReference type="InterPro" id="IPR005645">
    <property type="entry name" value="FSH-like_dom"/>
</dbReference>